<dbReference type="AlphaFoldDB" id="A0AB40AC08"/>
<dbReference type="InterPro" id="IPR013547">
    <property type="entry name" value="P4H_N"/>
</dbReference>
<feature type="domain" description="Fe2OG dioxygenase" evidence="14">
    <location>
        <begin position="417"/>
        <end position="525"/>
    </location>
</feature>
<sequence>MEPRAVRMFRRCIIFSVLCLISVNGDYFSAISELEKLLDVETLIIEKFDAYLKRAQEEQANIQRFLNQIDELQNDRGDLEEYFANPLNSFITIRRLVHDWKFNVFDPVFETSNYDTYKSSLSDSLEKIKQYKGPSQEDLQGATRALLRLQKAYELPTDQLAKGILPGEKYQLNTSLSASDCFELGKNLCQIKEYSYGSEWLLEATKRLHGEPLDFISPNVTDIEILEQLSPAFNGLGNLKLAHKLNNEILDWEPDHEEALENQILYESQLAKERILGPKKPVDVNQLTEREQRESFQLYKRVCQGELRQSPRELRNLKCWLSHQESPYHIISPFKMEQLNLDPYVAYVHEILTESEMQMFKDHAKGRMERSKIGQGVNSTTTEIRTSQNTWLWHAENPWLSNIIRRLEDFTGLSSESAEPLQLINYGIGGQYEPHYDFTHDDGYSVYGWRGNRILTAIFYLNDVALGSGTAFPFLKLVVPPVKGSLLIWYNLHRSTYKDYRTRHAGCPVLKGSKWICIEQFHVGGQEFRRPCGLNSDVGKFDDLIDI</sequence>
<evidence type="ECO:0000256" key="2">
    <source>
        <dbReference type="ARBA" id="ARBA00002035"/>
    </source>
</evidence>
<keyword evidence="6" id="KW-0479">Metal-binding</keyword>
<evidence type="ECO:0000256" key="5">
    <source>
        <dbReference type="ARBA" id="ARBA00012269"/>
    </source>
</evidence>
<dbReference type="InterPro" id="IPR044862">
    <property type="entry name" value="Pro_4_hyd_alph_FE2OG_OXY"/>
</dbReference>
<evidence type="ECO:0000259" key="14">
    <source>
        <dbReference type="PROSITE" id="PS51471"/>
    </source>
</evidence>
<dbReference type="Gene3D" id="6.10.140.1460">
    <property type="match status" value="1"/>
</dbReference>
<evidence type="ECO:0000256" key="8">
    <source>
        <dbReference type="ARBA" id="ARBA00022896"/>
    </source>
</evidence>
<dbReference type="RefSeq" id="XP_036675660.3">
    <property type="nucleotide sequence ID" value="XM_036819765.3"/>
</dbReference>
<dbReference type="GO" id="GO:0005788">
    <property type="term" value="C:endoplasmic reticulum lumen"/>
    <property type="evidence" value="ECO:0007669"/>
    <property type="project" value="UniProtKB-SubCell"/>
</dbReference>
<keyword evidence="13" id="KW-0175">Coiled coil</keyword>
<dbReference type="GO" id="GO:0031418">
    <property type="term" value="F:L-ascorbic acid binding"/>
    <property type="evidence" value="ECO:0007669"/>
    <property type="project" value="UniProtKB-KW"/>
</dbReference>
<evidence type="ECO:0000256" key="3">
    <source>
        <dbReference type="ARBA" id="ARBA00004319"/>
    </source>
</evidence>
<comment type="function">
    <text evidence="2">Catalyzes the post-translational formation of 4-hydroxyproline in -Xaa-Pro-Gly- sequences in collagens and other proteins.</text>
</comment>
<name>A0AB40AC08_DROSZ</name>
<evidence type="ECO:0000256" key="1">
    <source>
        <dbReference type="ARBA" id="ARBA00001961"/>
    </source>
</evidence>
<evidence type="ECO:0000256" key="7">
    <source>
        <dbReference type="ARBA" id="ARBA00022824"/>
    </source>
</evidence>
<keyword evidence="8" id="KW-0847">Vitamin C</keyword>
<dbReference type="GO" id="GO:0005506">
    <property type="term" value="F:iron ion binding"/>
    <property type="evidence" value="ECO:0007669"/>
    <property type="project" value="InterPro"/>
</dbReference>
<dbReference type="PROSITE" id="PS51471">
    <property type="entry name" value="FE2OG_OXY"/>
    <property type="match status" value="1"/>
</dbReference>
<comment type="subcellular location">
    <subcellularLocation>
        <location evidence="3">Endoplasmic reticulum lumen</location>
    </subcellularLocation>
</comment>
<dbReference type="PANTHER" id="PTHR10869">
    <property type="entry name" value="PROLYL 4-HYDROXYLASE ALPHA SUBUNIT"/>
    <property type="match status" value="1"/>
</dbReference>
<comment type="similarity">
    <text evidence="4">Belongs to the P4HA family.</text>
</comment>
<evidence type="ECO:0000313" key="16">
    <source>
        <dbReference type="RefSeq" id="XP_036675660.3"/>
    </source>
</evidence>
<dbReference type="PANTHER" id="PTHR10869:SF216">
    <property type="entry name" value="PROCOLLAGEN-PROLINE 4-DIOXYGENASE"/>
    <property type="match status" value="1"/>
</dbReference>
<reference evidence="16" key="1">
    <citation type="submission" date="2025-08" db="UniProtKB">
        <authorList>
            <consortium name="RefSeq"/>
        </authorList>
    </citation>
    <scope>IDENTIFICATION</scope>
</reference>
<proteinExistence type="inferred from homology"/>
<dbReference type="InterPro" id="IPR045054">
    <property type="entry name" value="P4HA-like"/>
</dbReference>
<dbReference type="SMART" id="SM00702">
    <property type="entry name" value="P4Hc"/>
    <property type="match status" value="1"/>
</dbReference>
<dbReference type="InterPro" id="IPR059068">
    <property type="entry name" value="TPR_P4H"/>
</dbReference>
<evidence type="ECO:0000256" key="9">
    <source>
        <dbReference type="ARBA" id="ARBA00022964"/>
    </source>
</evidence>
<feature type="coiled-coil region" evidence="13">
    <location>
        <begin position="55"/>
        <end position="82"/>
    </location>
</feature>
<evidence type="ECO:0000256" key="6">
    <source>
        <dbReference type="ARBA" id="ARBA00022723"/>
    </source>
</evidence>
<dbReference type="Pfam" id="PF23558">
    <property type="entry name" value="TPR_P4H"/>
    <property type="match status" value="1"/>
</dbReference>
<keyword evidence="10" id="KW-0560">Oxidoreductase</keyword>
<keyword evidence="12" id="KW-0325">Glycoprotein</keyword>
<dbReference type="Gene3D" id="1.25.40.10">
    <property type="entry name" value="Tetratricopeptide repeat domain"/>
    <property type="match status" value="1"/>
</dbReference>
<protein>
    <recommendedName>
        <fullName evidence="5">procollagen-proline 4-dioxygenase</fullName>
        <ecNumber evidence="5">1.14.11.2</ecNumber>
    </recommendedName>
</protein>
<dbReference type="Gene3D" id="2.60.120.620">
    <property type="entry name" value="q2cbj1_9rhob like domain"/>
    <property type="match status" value="1"/>
</dbReference>
<evidence type="ECO:0000313" key="15">
    <source>
        <dbReference type="Proteomes" id="UP001652628"/>
    </source>
</evidence>
<evidence type="ECO:0000256" key="10">
    <source>
        <dbReference type="ARBA" id="ARBA00023002"/>
    </source>
</evidence>
<keyword evidence="15" id="KW-1185">Reference proteome</keyword>
<dbReference type="InterPro" id="IPR005123">
    <property type="entry name" value="Oxoglu/Fe-dep_dioxygenase_dom"/>
</dbReference>
<organism evidence="15 16">
    <name type="scientific">Drosophila suzukii</name>
    <name type="common">Spotted-wing drosophila fruit fly</name>
    <dbReference type="NCBI Taxonomy" id="28584"/>
    <lineage>
        <taxon>Eukaryota</taxon>
        <taxon>Metazoa</taxon>
        <taxon>Ecdysozoa</taxon>
        <taxon>Arthropoda</taxon>
        <taxon>Hexapoda</taxon>
        <taxon>Insecta</taxon>
        <taxon>Pterygota</taxon>
        <taxon>Neoptera</taxon>
        <taxon>Endopterygota</taxon>
        <taxon>Diptera</taxon>
        <taxon>Brachycera</taxon>
        <taxon>Muscomorpha</taxon>
        <taxon>Ephydroidea</taxon>
        <taxon>Drosophilidae</taxon>
        <taxon>Drosophila</taxon>
        <taxon>Sophophora</taxon>
    </lineage>
</organism>
<gene>
    <name evidence="16" type="primary">LOC108017231</name>
</gene>
<keyword evidence="9" id="KW-0223">Dioxygenase</keyword>
<dbReference type="InterPro" id="IPR006620">
    <property type="entry name" value="Pro_4_hyd_alph"/>
</dbReference>
<accession>A0AB40AC08</accession>
<keyword evidence="7" id="KW-0256">Endoplasmic reticulum</keyword>
<dbReference type="GeneID" id="108017231"/>
<dbReference type="Proteomes" id="UP001652628">
    <property type="component" value="Chromosome 3"/>
</dbReference>
<comment type="cofactor">
    <cofactor evidence="1">
        <name>L-ascorbate</name>
        <dbReference type="ChEBI" id="CHEBI:38290"/>
    </cofactor>
</comment>
<dbReference type="EC" id="1.14.11.2" evidence="5"/>
<dbReference type="InterPro" id="IPR011990">
    <property type="entry name" value="TPR-like_helical_dom_sf"/>
</dbReference>
<evidence type="ECO:0000256" key="11">
    <source>
        <dbReference type="ARBA" id="ARBA00023004"/>
    </source>
</evidence>
<dbReference type="Pfam" id="PF13640">
    <property type="entry name" value="2OG-FeII_Oxy_3"/>
    <property type="match status" value="1"/>
</dbReference>
<evidence type="ECO:0000256" key="13">
    <source>
        <dbReference type="SAM" id="Coils"/>
    </source>
</evidence>
<evidence type="ECO:0000256" key="12">
    <source>
        <dbReference type="ARBA" id="ARBA00023180"/>
    </source>
</evidence>
<dbReference type="Pfam" id="PF08336">
    <property type="entry name" value="P4Ha_N"/>
    <property type="match status" value="1"/>
</dbReference>
<dbReference type="GO" id="GO:0004656">
    <property type="term" value="F:procollagen-proline 4-dioxygenase activity"/>
    <property type="evidence" value="ECO:0007669"/>
    <property type="project" value="UniProtKB-EC"/>
</dbReference>
<keyword evidence="11" id="KW-0408">Iron</keyword>
<evidence type="ECO:0000256" key="4">
    <source>
        <dbReference type="ARBA" id="ARBA00006511"/>
    </source>
</evidence>